<dbReference type="AlphaFoldDB" id="A0A6C0E6W0"/>
<protein>
    <submittedName>
        <fullName evidence="1">Uncharacterized protein</fullName>
    </submittedName>
</protein>
<sequence length="363" mass="40020">MFILGMALLILALVLIHYQPEGYMSYGDMTNGWNGSWWEDPQHAPVPLTGRGIREEIGARRAEPGNPHVSKTPMLYGIPQDLQPIRTEGFATYGSKNAPLRYGGPTDLRAIEGMDVLDPNAKDPMLYGIPQDLKLIKEGFASNNPAPLKYQGPSDLYAFRDIKNKVKGVVEPFATCGASELPRRNGAAISEGFATHATDARRMPVCVNRSTDAQSLLARFAHVDTAEADELRLLMSKLCCMEADIAAPGAGTYRTLNLQFRTSQDTEPPVAIVSRCLVGALNKRDTELIIEKFKVRGHELIRELCEPVDEATAEFDTVLKRLELTMRAMCKSKSIGPAGPRDLGYWESESDLSQYDGFSAEPK</sequence>
<dbReference type="EMBL" id="MN739743">
    <property type="protein sequence ID" value="QHT24183.1"/>
    <property type="molecule type" value="Genomic_DNA"/>
</dbReference>
<name>A0A6C0E6W0_9ZZZZ</name>
<organism evidence="1">
    <name type="scientific">viral metagenome</name>
    <dbReference type="NCBI Taxonomy" id="1070528"/>
    <lineage>
        <taxon>unclassified sequences</taxon>
        <taxon>metagenomes</taxon>
        <taxon>organismal metagenomes</taxon>
    </lineage>
</organism>
<proteinExistence type="predicted"/>
<reference evidence="1" key="1">
    <citation type="journal article" date="2020" name="Nature">
        <title>Giant virus diversity and host interactions through global metagenomics.</title>
        <authorList>
            <person name="Schulz F."/>
            <person name="Roux S."/>
            <person name="Paez-Espino D."/>
            <person name="Jungbluth S."/>
            <person name="Walsh D.A."/>
            <person name="Denef V.J."/>
            <person name="McMahon K.D."/>
            <person name="Konstantinidis K.T."/>
            <person name="Eloe-Fadrosh E.A."/>
            <person name="Kyrpides N.C."/>
            <person name="Woyke T."/>
        </authorList>
    </citation>
    <scope>NUCLEOTIDE SEQUENCE</scope>
    <source>
        <strain evidence="1">GVMAG-M-3300023179-138</strain>
    </source>
</reference>
<accession>A0A6C0E6W0</accession>
<evidence type="ECO:0000313" key="1">
    <source>
        <dbReference type="EMBL" id="QHT24183.1"/>
    </source>
</evidence>